<comment type="subcellular location">
    <subcellularLocation>
        <location evidence="1 7">Cell outer membrane</location>
        <topology evidence="1 7">Multi-pass membrane protein</topology>
    </subcellularLocation>
</comment>
<dbReference type="InterPro" id="IPR041700">
    <property type="entry name" value="OMP_b-brl_3"/>
</dbReference>
<protein>
    <submittedName>
        <fullName evidence="12">TonB-dependent receptor domain-containing protein</fullName>
    </submittedName>
</protein>
<dbReference type="Pfam" id="PF13715">
    <property type="entry name" value="CarbopepD_reg_2"/>
    <property type="match status" value="1"/>
</dbReference>
<dbReference type="InterPro" id="IPR039426">
    <property type="entry name" value="TonB-dep_rcpt-like"/>
</dbReference>
<evidence type="ECO:0000256" key="3">
    <source>
        <dbReference type="ARBA" id="ARBA00022452"/>
    </source>
</evidence>
<keyword evidence="3 7" id="KW-1134">Transmembrane beta strand</keyword>
<feature type="domain" description="Outer membrane protein beta-barrel" evidence="11">
    <location>
        <begin position="381"/>
        <end position="795"/>
    </location>
</feature>
<keyword evidence="13" id="KW-1185">Reference proteome</keyword>
<gene>
    <name evidence="12" type="ORF">ACFFVK_19060</name>
</gene>
<keyword evidence="2 7" id="KW-0813">Transport</keyword>
<dbReference type="EMBL" id="JBHMFE010000046">
    <property type="protein sequence ID" value="MFB9110690.1"/>
    <property type="molecule type" value="Genomic_DNA"/>
</dbReference>
<dbReference type="InterPro" id="IPR036942">
    <property type="entry name" value="Beta-barrel_TonB_sf"/>
</dbReference>
<dbReference type="PANTHER" id="PTHR40980:SF4">
    <property type="entry name" value="TONB-DEPENDENT RECEPTOR-LIKE BETA-BARREL DOMAIN-CONTAINING PROTEIN"/>
    <property type="match status" value="1"/>
</dbReference>
<evidence type="ECO:0000256" key="2">
    <source>
        <dbReference type="ARBA" id="ARBA00022448"/>
    </source>
</evidence>
<evidence type="ECO:0000313" key="12">
    <source>
        <dbReference type="EMBL" id="MFB9110690.1"/>
    </source>
</evidence>
<comment type="similarity">
    <text evidence="7">Belongs to the TonB-dependent receptor family.</text>
</comment>
<dbReference type="PROSITE" id="PS52016">
    <property type="entry name" value="TONB_DEPENDENT_REC_3"/>
    <property type="match status" value="1"/>
</dbReference>
<dbReference type="InterPro" id="IPR008969">
    <property type="entry name" value="CarboxyPept-like_regulatory"/>
</dbReference>
<dbReference type="Gene3D" id="2.40.170.20">
    <property type="entry name" value="TonB-dependent receptor, beta-barrel domain"/>
    <property type="match status" value="1"/>
</dbReference>
<keyword evidence="5 7" id="KW-0472">Membrane</keyword>
<evidence type="ECO:0000256" key="8">
    <source>
        <dbReference type="SAM" id="MobiDB-lite"/>
    </source>
</evidence>
<evidence type="ECO:0000256" key="1">
    <source>
        <dbReference type="ARBA" id="ARBA00004571"/>
    </source>
</evidence>
<name>A0ABV5HHB1_9FLAO</name>
<feature type="signal peptide" evidence="9">
    <location>
        <begin position="1"/>
        <end position="21"/>
    </location>
</feature>
<dbReference type="Pfam" id="PF14905">
    <property type="entry name" value="OMP_b-brl_3"/>
    <property type="match status" value="1"/>
</dbReference>
<comment type="caution">
    <text evidence="12">The sequence shown here is derived from an EMBL/GenBank/DDBJ whole genome shotgun (WGS) entry which is preliminary data.</text>
</comment>
<dbReference type="PANTHER" id="PTHR40980">
    <property type="entry name" value="PLUG DOMAIN-CONTAINING PROTEIN"/>
    <property type="match status" value="1"/>
</dbReference>
<dbReference type="Gene3D" id="2.60.40.1120">
    <property type="entry name" value="Carboxypeptidase-like, regulatory domain"/>
    <property type="match status" value="1"/>
</dbReference>
<feature type="domain" description="TonB-dependent receptor plug" evidence="10">
    <location>
        <begin position="143"/>
        <end position="226"/>
    </location>
</feature>
<dbReference type="RefSeq" id="WP_278010545.1">
    <property type="nucleotide sequence ID" value="NZ_CP121112.1"/>
</dbReference>
<sequence>MKKFRFAILILLVFSGLRIYAQQPPSGQNKVKISGKVLEKISKQPLEYATISITAANDPKVIAGGITNPKGEFEVAVAPGTYDIKIEFISFKSTDIKGKNISDDTNLGVINLSEDAAQLNEVVVRAEKSTVEIKLDKKVYNVGQDMIVKGGTVSDVLENVPSVSVDVEGNVSLRGNENVRIFIDGRPSNALNMAEALRQIPADAIDKVEVITNPSARYDAEGGAGILNIVLKKGKNLGLNGSFIVSGGVPETYGASANLNFKTEKVNFFTSTGYDYRTSEGAGVTNSTNIKDNQIIGYTDEDKDTERLRKGISTKTGLEWTIAPNTYWTNAISYRDNSGSNNDLVNYNSFDPNRVFTSTRYRLSEGNDTGRDFEYSSNFLKNFNDKGHKLTLDFSYSKDKDSDNAYITDETIGSGQPATIDQTFNNQNQEQLQLQADYVLPLKNGGQFEAGYKGNFNFMDNEYSVKTDNQGNPISGYLSNTLEYNERINSFYTQYGFKVNRFSYLFGLRWEDTVIDVNLLDTPSYNTKKYNNFFPSAFVNYEISDASSVSLSYSKRLSRPRGRFLNPATNYSSNINLFRGNPDLDPSFTDKFDLGYLKRWEKVTFSTSLFYEYTTDVFSFVRTETGQFVGNNPVVLSSPINLAKEQQFGFEFTLNYTPFKIWKINSSFNLSDVKTTGSYTYTNTQSEEITTNLNNETFSWFGRVNSRLSLPYKIDWQLSGMYFGPRNTAQGKSLGNYVVNTAFSKDVLKDKGTIALNVSDLFNSRKMKNETNLSSVNSYSEFQWRKRQINLSFTYRLNMKKTDRDKNTPKNNGNGGDEGGEFQG</sequence>
<evidence type="ECO:0000313" key="13">
    <source>
        <dbReference type="Proteomes" id="UP001589562"/>
    </source>
</evidence>
<evidence type="ECO:0000256" key="9">
    <source>
        <dbReference type="SAM" id="SignalP"/>
    </source>
</evidence>
<dbReference type="InterPro" id="IPR012910">
    <property type="entry name" value="Plug_dom"/>
</dbReference>
<feature type="compositionally biased region" description="Gly residues" evidence="8">
    <location>
        <begin position="813"/>
        <end position="824"/>
    </location>
</feature>
<dbReference type="Pfam" id="PF07715">
    <property type="entry name" value="Plug"/>
    <property type="match status" value="1"/>
</dbReference>
<evidence type="ECO:0000256" key="4">
    <source>
        <dbReference type="ARBA" id="ARBA00022692"/>
    </source>
</evidence>
<evidence type="ECO:0000256" key="6">
    <source>
        <dbReference type="ARBA" id="ARBA00023237"/>
    </source>
</evidence>
<keyword evidence="4 7" id="KW-0812">Transmembrane</keyword>
<evidence type="ECO:0000256" key="7">
    <source>
        <dbReference type="PROSITE-ProRule" id="PRU01360"/>
    </source>
</evidence>
<keyword evidence="9" id="KW-0732">Signal</keyword>
<dbReference type="Proteomes" id="UP001589562">
    <property type="component" value="Unassembled WGS sequence"/>
</dbReference>
<evidence type="ECO:0000259" key="11">
    <source>
        <dbReference type="Pfam" id="PF14905"/>
    </source>
</evidence>
<organism evidence="12 13">
    <name type="scientific">Flavobacterium gyeonganense</name>
    <dbReference type="NCBI Taxonomy" id="1310418"/>
    <lineage>
        <taxon>Bacteria</taxon>
        <taxon>Pseudomonadati</taxon>
        <taxon>Bacteroidota</taxon>
        <taxon>Flavobacteriia</taxon>
        <taxon>Flavobacteriales</taxon>
        <taxon>Flavobacteriaceae</taxon>
        <taxon>Flavobacterium</taxon>
    </lineage>
</organism>
<proteinExistence type="inferred from homology"/>
<keyword evidence="6 7" id="KW-0998">Cell outer membrane</keyword>
<dbReference type="InterPro" id="IPR037066">
    <property type="entry name" value="Plug_dom_sf"/>
</dbReference>
<feature type="region of interest" description="Disordered" evidence="8">
    <location>
        <begin position="800"/>
        <end position="824"/>
    </location>
</feature>
<dbReference type="SUPFAM" id="SSF56935">
    <property type="entry name" value="Porins"/>
    <property type="match status" value="1"/>
</dbReference>
<dbReference type="SUPFAM" id="SSF49464">
    <property type="entry name" value="Carboxypeptidase regulatory domain-like"/>
    <property type="match status" value="1"/>
</dbReference>
<accession>A0ABV5HHB1</accession>
<evidence type="ECO:0000256" key="5">
    <source>
        <dbReference type="ARBA" id="ARBA00023136"/>
    </source>
</evidence>
<feature type="chain" id="PRO_5047537941" evidence="9">
    <location>
        <begin position="22"/>
        <end position="824"/>
    </location>
</feature>
<reference evidence="12 13" key="1">
    <citation type="submission" date="2024-09" db="EMBL/GenBank/DDBJ databases">
        <authorList>
            <person name="Sun Q."/>
            <person name="Mori K."/>
        </authorList>
    </citation>
    <scope>NUCLEOTIDE SEQUENCE [LARGE SCALE GENOMIC DNA]</scope>
    <source>
        <strain evidence="12 13">CECT 8365</strain>
    </source>
</reference>
<dbReference type="Gene3D" id="2.170.130.10">
    <property type="entry name" value="TonB-dependent receptor, plug domain"/>
    <property type="match status" value="1"/>
</dbReference>
<evidence type="ECO:0000259" key="10">
    <source>
        <dbReference type="Pfam" id="PF07715"/>
    </source>
</evidence>
<keyword evidence="12" id="KW-0675">Receptor</keyword>